<comment type="caution">
    <text evidence="1">The sequence shown here is derived from an EMBL/GenBank/DDBJ whole genome shotgun (WGS) entry which is preliminary data.</text>
</comment>
<organism evidence="1 2">
    <name type="scientific">Sulfitobacter guttiformis</name>
    <dbReference type="NCBI Taxonomy" id="74349"/>
    <lineage>
        <taxon>Bacteria</taxon>
        <taxon>Pseudomonadati</taxon>
        <taxon>Pseudomonadota</taxon>
        <taxon>Alphaproteobacteria</taxon>
        <taxon>Rhodobacterales</taxon>
        <taxon>Roseobacteraceae</taxon>
        <taxon>Sulfitobacter</taxon>
    </lineage>
</organism>
<dbReference type="PROSITE" id="PS51257">
    <property type="entry name" value="PROKAR_LIPOPROTEIN"/>
    <property type="match status" value="1"/>
</dbReference>
<reference evidence="1 2" key="1">
    <citation type="submission" date="2018-09" db="EMBL/GenBank/DDBJ databases">
        <title>Genomic Encyclopedia of Archaeal and Bacterial Type Strains, Phase II (KMG-II): from individual species to whole genera.</title>
        <authorList>
            <person name="Goeker M."/>
        </authorList>
    </citation>
    <scope>NUCLEOTIDE SEQUENCE [LARGE SCALE GENOMIC DNA]</scope>
    <source>
        <strain evidence="1 2">DSM 11458</strain>
    </source>
</reference>
<dbReference type="EMBL" id="RAQK01000001">
    <property type="protein sequence ID" value="RKE97823.1"/>
    <property type="molecule type" value="Genomic_DNA"/>
</dbReference>
<evidence type="ECO:0008006" key="3">
    <source>
        <dbReference type="Google" id="ProtNLM"/>
    </source>
</evidence>
<protein>
    <recommendedName>
        <fullName evidence="3">Lipoprotein</fullName>
    </recommendedName>
</protein>
<keyword evidence="2" id="KW-1185">Reference proteome</keyword>
<accession>A0A420DUF9</accession>
<evidence type="ECO:0000313" key="2">
    <source>
        <dbReference type="Proteomes" id="UP000284407"/>
    </source>
</evidence>
<gene>
    <name evidence="1" type="ORF">C8N30_2452</name>
</gene>
<dbReference type="STRING" id="1443111.Z949_536"/>
<sequence length="107" mass="11478">MIRAIMFSVALVLTGCTEIESVADRTGRQAATSVVTEVIAINFPQVPKPLIEAFTGCVVDNAQALEVRELAKASVVGVDETTVATVRNVLSRPETQTCLRNRATTVF</sequence>
<name>A0A420DUF9_9RHOB</name>
<dbReference type="Proteomes" id="UP000284407">
    <property type="component" value="Unassembled WGS sequence"/>
</dbReference>
<dbReference type="RefSeq" id="WP_025061208.1">
    <property type="nucleotide sequence ID" value="NZ_RAQK01000001.1"/>
</dbReference>
<evidence type="ECO:0000313" key="1">
    <source>
        <dbReference type="EMBL" id="RKE97823.1"/>
    </source>
</evidence>
<dbReference type="AlphaFoldDB" id="A0A420DUF9"/>
<dbReference type="OrthoDB" id="7867642at2"/>
<proteinExistence type="predicted"/>